<name>A0A154NXE0_DUFNO</name>
<evidence type="ECO:0000313" key="2">
    <source>
        <dbReference type="Proteomes" id="UP000076502"/>
    </source>
</evidence>
<accession>A0A154NXE0</accession>
<evidence type="ECO:0000313" key="1">
    <source>
        <dbReference type="EMBL" id="KZC04232.1"/>
    </source>
</evidence>
<gene>
    <name evidence="1" type="ORF">WN55_02121</name>
</gene>
<organism evidence="1 2">
    <name type="scientific">Dufourea novaeangliae</name>
    <name type="common">Sweat bee</name>
    <dbReference type="NCBI Taxonomy" id="178035"/>
    <lineage>
        <taxon>Eukaryota</taxon>
        <taxon>Metazoa</taxon>
        <taxon>Ecdysozoa</taxon>
        <taxon>Arthropoda</taxon>
        <taxon>Hexapoda</taxon>
        <taxon>Insecta</taxon>
        <taxon>Pterygota</taxon>
        <taxon>Neoptera</taxon>
        <taxon>Endopterygota</taxon>
        <taxon>Hymenoptera</taxon>
        <taxon>Apocrita</taxon>
        <taxon>Aculeata</taxon>
        <taxon>Apoidea</taxon>
        <taxon>Anthophila</taxon>
        <taxon>Halictidae</taxon>
        <taxon>Rophitinae</taxon>
        <taxon>Dufourea</taxon>
    </lineage>
</organism>
<dbReference type="EMBL" id="KQ434777">
    <property type="protein sequence ID" value="KZC04232.1"/>
    <property type="molecule type" value="Genomic_DNA"/>
</dbReference>
<dbReference type="Proteomes" id="UP000076502">
    <property type="component" value="Unassembled WGS sequence"/>
</dbReference>
<sequence length="49" mass="5826">MFYEATIRITHQLSIAQEWVLYNCRKVILTPAQSADLNIIEQVLHELRR</sequence>
<reference evidence="1 2" key="1">
    <citation type="submission" date="2015-07" db="EMBL/GenBank/DDBJ databases">
        <title>The genome of Dufourea novaeangliae.</title>
        <authorList>
            <person name="Pan H."/>
            <person name="Kapheim K."/>
        </authorList>
    </citation>
    <scope>NUCLEOTIDE SEQUENCE [LARGE SCALE GENOMIC DNA]</scope>
    <source>
        <strain evidence="1">0120121106</strain>
        <tissue evidence="1">Whole body</tissue>
    </source>
</reference>
<keyword evidence="2" id="KW-1185">Reference proteome</keyword>
<protein>
    <submittedName>
        <fullName evidence="1">Uncharacterized protein</fullName>
    </submittedName>
</protein>
<proteinExistence type="predicted"/>
<dbReference type="AlphaFoldDB" id="A0A154NXE0"/>